<feature type="region of interest" description="Disordered" evidence="2">
    <location>
        <begin position="168"/>
        <end position="212"/>
    </location>
</feature>
<dbReference type="GO" id="GO:0031110">
    <property type="term" value="P:regulation of microtubule polymerization or depolymerization"/>
    <property type="evidence" value="ECO:0007669"/>
    <property type="project" value="InterPro"/>
</dbReference>
<dbReference type="EMBL" id="JAHKSW010000024">
    <property type="protein sequence ID" value="KAG7317023.1"/>
    <property type="molecule type" value="Genomic_DNA"/>
</dbReference>
<dbReference type="AlphaFoldDB" id="A0A9D3N939"/>
<evidence type="ECO:0000256" key="2">
    <source>
        <dbReference type="SAM" id="MobiDB-lite"/>
    </source>
</evidence>
<sequence>MGCGSSRITVVEPAKTGCLDTTNEIEPVYGSPRGDSAISKNTTDSGVGLDAAEITVPSRTVPRILPPLQAHSPRQTQESQRLESSVILEQLLSQGIIPAQSRVAGSGEAYNIVLADGEVPRKRPPPRLESLKIRKEQEVIRKEDIDEKMRQVEERRKIREEDLRNRLRAKSARPRGAALVQVGEEAAPVVDSPPSPHIPTTAKDPDMDSSGEEVANLLSCAGE</sequence>
<evidence type="ECO:0000313" key="4">
    <source>
        <dbReference type="Proteomes" id="UP000824219"/>
    </source>
</evidence>
<dbReference type="PANTHER" id="PTHR10104">
    <property type="entry name" value="STATHMIN"/>
    <property type="match status" value="1"/>
</dbReference>
<dbReference type="InterPro" id="IPR000956">
    <property type="entry name" value="Stathmin_fam"/>
</dbReference>
<gene>
    <name evidence="3" type="ORF">KOW79_019321</name>
</gene>
<dbReference type="Proteomes" id="UP000824219">
    <property type="component" value="Linkage Group LG24"/>
</dbReference>
<evidence type="ECO:0000256" key="1">
    <source>
        <dbReference type="SAM" id="Coils"/>
    </source>
</evidence>
<comment type="caution">
    <text evidence="3">The sequence shown here is derived from an EMBL/GenBank/DDBJ whole genome shotgun (WGS) entry which is preliminary data.</text>
</comment>
<accession>A0A9D3N939</accession>
<reference evidence="3 4" key="1">
    <citation type="submission" date="2021-06" db="EMBL/GenBank/DDBJ databases">
        <title>Chromosome-level genome assembly of the red-tail catfish (Hemibagrus wyckioides).</title>
        <authorList>
            <person name="Shao F."/>
        </authorList>
    </citation>
    <scope>NUCLEOTIDE SEQUENCE [LARGE SCALE GENOMIC DNA]</scope>
    <source>
        <strain evidence="3">EC202008001</strain>
        <tissue evidence="3">Blood</tissue>
    </source>
</reference>
<feature type="region of interest" description="Disordered" evidence="2">
    <location>
        <begin position="23"/>
        <end position="45"/>
    </location>
</feature>
<organism evidence="3 4">
    <name type="scientific">Hemibagrus wyckioides</name>
    <dbReference type="NCBI Taxonomy" id="337641"/>
    <lineage>
        <taxon>Eukaryota</taxon>
        <taxon>Metazoa</taxon>
        <taxon>Chordata</taxon>
        <taxon>Craniata</taxon>
        <taxon>Vertebrata</taxon>
        <taxon>Euteleostomi</taxon>
        <taxon>Actinopterygii</taxon>
        <taxon>Neopterygii</taxon>
        <taxon>Teleostei</taxon>
        <taxon>Ostariophysi</taxon>
        <taxon>Siluriformes</taxon>
        <taxon>Bagridae</taxon>
        <taxon>Hemibagrus</taxon>
    </lineage>
</organism>
<keyword evidence="1" id="KW-0175">Coiled coil</keyword>
<proteinExistence type="predicted"/>
<name>A0A9D3N939_9TELE</name>
<feature type="coiled-coil region" evidence="1">
    <location>
        <begin position="135"/>
        <end position="162"/>
    </location>
</feature>
<protein>
    <recommendedName>
        <fullName evidence="5">Stathmin domain-containing protein 1</fullName>
    </recommendedName>
</protein>
<evidence type="ECO:0008006" key="5">
    <source>
        <dbReference type="Google" id="ProtNLM"/>
    </source>
</evidence>
<dbReference type="OrthoDB" id="9940536at2759"/>
<keyword evidence="4" id="KW-1185">Reference proteome</keyword>
<evidence type="ECO:0000313" key="3">
    <source>
        <dbReference type="EMBL" id="KAG7317023.1"/>
    </source>
</evidence>
<dbReference type="PANTHER" id="PTHR10104:SF20">
    <property type="entry name" value="STATHMIN DOMAIN-CONTAINING PROTEIN 1"/>
    <property type="match status" value="1"/>
</dbReference>